<dbReference type="SUPFAM" id="SSF56281">
    <property type="entry name" value="Metallo-hydrolase/oxidoreductase"/>
    <property type="match status" value="1"/>
</dbReference>
<dbReference type="PANTHER" id="PTHR42663:SF6">
    <property type="entry name" value="HYDROLASE C777.06C-RELATED"/>
    <property type="match status" value="1"/>
</dbReference>
<name>A0ABY8L3A4_9FLAO</name>
<dbReference type="Gene3D" id="3.60.15.10">
    <property type="entry name" value="Ribonuclease Z/Hydroxyacylglutathione hydrolase-like"/>
    <property type="match status" value="1"/>
</dbReference>
<dbReference type="RefSeq" id="WP_279651778.1">
    <property type="nucleotide sequence ID" value="NZ_CP122539.1"/>
</dbReference>
<proteinExistence type="predicted"/>
<evidence type="ECO:0000259" key="1">
    <source>
        <dbReference type="SMART" id="SM00849"/>
    </source>
</evidence>
<dbReference type="InterPro" id="IPR036866">
    <property type="entry name" value="RibonucZ/Hydroxyglut_hydro"/>
</dbReference>
<reference evidence="2 3" key="1">
    <citation type="submission" date="2023-04" db="EMBL/GenBank/DDBJ databases">
        <title>Tenacibaculum tangerinum sp. nov., isolated from sea tidal flat of South Korea.</title>
        <authorList>
            <person name="Lee S.H."/>
            <person name="Kim J.-J."/>
        </authorList>
    </citation>
    <scope>NUCLEOTIDE SEQUENCE [LARGE SCALE GENOMIC DNA]</scope>
    <source>
        <strain evidence="2 3">GRR-S3-23</strain>
    </source>
</reference>
<accession>A0ABY8L3A4</accession>
<feature type="domain" description="Metallo-beta-lactamase" evidence="1">
    <location>
        <begin position="52"/>
        <end position="242"/>
    </location>
</feature>
<dbReference type="InterPro" id="IPR001279">
    <property type="entry name" value="Metallo-B-lactamas"/>
</dbReference>
<gene>
    <name evidence="2" type="ORF">P8625_01710</name>
</gene>
<evidence type="ECO:0000313" key="2">
    <source>
        <dbReference type="EMBL" id="WGH75907.1"/>
    </source>
</evidence>
<keyword evidence="3" id="KW-1185">Reference proteome</keyword>
<evidence type="ECO:0000313" key="3">
    <source>
        <dbReference type="Proteomes" id="UP001232001"/>
    </source>
</evidence>
<dbReference type="Proteomes" id="UP001232001">
    <property type="component" value="Chromosome"/>
</dbReference>
<organism evidence="2 3">
    <name type="scientific">Tenacibaculum tangerinum</name>
    <dbReference type="NCBI Taxonomy" id="3038772"/>
    <lineage>
        <taxon>Bacteria</taxon>
        <taxon>Pseudomonadati</taxon>
        <taxon>Bacteroidota</taxon>
        <taxon>Flavobacteriia</taxon>
        <taxon>Flavobacteriales</taxon>
        <taxon>Flavobacteriaceae</taxon>
        <taxon>Tenacibaculum</taxon>
    </lineage>
</organism>
<dbReference type="CDD" id="cd16279">
    <property type="entry name" value="metallo-hydrolase-like_MBL-fold"/>
    <property type="match status" value="1"/>
</dbReference>
<protein>
    <submittedName>
        <fullName evidence="2">MBL fold metallo-hydrolase</fullName>
    </submittedName>
</protein>
<dbReference type="Pfam" id="PF12706">
    <property type="entry name" value="Lactamase_B_2"/>
    <property type="match status" value="1"/>
</dbReference>
<sequence>MTRQFLLYFCSENGEKNKVQITFLGTGTSTGVPMITSKHIVAFSNNPKDKRLRSSVLVSWSDVHYVIDCGPDFRQQMMREEVASINGILFTHEHADHIAGLDEIRPYCFQIGPVPIYLTERVLKVLQKRYDYIFATENRYPSAPSVAPTIVSHKESFELDGVVVTPIEVMHGNLPILGYRFNDIAYITDIKTISEEEKSKLKNLDVLIVTGLRKEPHNTHFNLEEALNFIKEIQPKKAYLTHISELLGLHDEVEKELPENVFLAYDGLRI</sequence>
<dbReference type="SMART" id="SM00849">
    <property type="entry name" value="Lactamase_B"/>
    <property type="match status" value="1"/>
</dbReference>
<dbReference type="EMBL" id="CP122539">
    <property type="protein sequence ID" value="WGH75907.1"/>
    <property type="molecule type" value="Genomic_DNA"/>
</dbReference>
<dbReference type="PANTHER" id="PTHR42663">
    <property type="entry name" value="HYDROLASE C777.06C-RELATED-RELATED"/>
    <property type="match status" value="1"/>
</dbReference>